<evidence type="ECO:0000256" key="1">
    <source>
        <dbReference type="ARBA" id="ARBA00022658"/>
    </source>
</evidence>
<keyword evidence="3" id="KW-1015">Disulfide bond</keyword>
<dbReference type="Proteomes" id="UP001611383">
    <property type="component" value="Chromosome"/>
</dbReference>
<dbReference type="Pfam" id="PF25390">
    <property type="entry name" value="WD40_RLD"/>
    <property type="match status" value="1"/>
</dbReference>
<keyword evidence="6" id="KW-1185">Reference proteome</keyword>
<dbReference type="PANTHER" id="PTHR45982">
    <property type="entry name" value="REGULATOR OF CHROMOSOME CONDENSATION"/>
    <property type="match status" value="1"/>
</dbReference>
<dbReference type="InterPro" id="IPR002172">
    <property type="entry name" value="LDrepeatLR_classA_rpt"/>
</dbReference>
<dbReference type="InterPro" id="IPR000408">
    <property type="entry name" value="Reg_chr_condens"/>
</dbReference>
<dbReference type="InterPro" id="IPR051553">
    <property type="entry name" value="Ran_GTPase-activating"/>
</dbReference>
<dbReference type="PROSITE" id="PS00626">
    <property type="entry name" value="RCC1_2"/>
    <property type="match status" value="1"/>
</dbReference>
<dbReference type="SUPFAM" id="SSF50985">
    <property type="entry name" value="RCC1/BLIP-II"/>
    <property type="match status" value="1"/>
</dbReference>
<dbReference type="InterPro" id="IPR058923">
    <property type="entry name" value="RCC1-like_dom"/>
</dbReference>
<sequence length="802" mass="82188">MYRERRIHGWFSGANILKKKYTQSSRFCLRWCAAMLAIVAAGCVSPQLEEDAASDVKVTAKQQSLTDVSVPETVVAGAYHSLMLRRTGQVQAWGQNQYGQLGPASSGVTVVTTPTPVTGLPPVKAIAAGIGHSLALDLDGQVWAWGQNASGQVGMGSAGGTVLVPAKVAGLTGIRNIAAGGNYSLALDEAGQVWAWGQNTAGQVGTGATSVSVPSPMKVAGLPTIRAIAAGLNHVLALDTDGGVWAWGQNASAQVGTGATSATVLVPTRVTNLPRAKAIAAGAGHSLVIEVQFGEVWAWGQNNFGQVGSGSISTTPTFVPTPVSGVSAATSIIAGHYFSMAIMGSGDVKAWGQNTYGQLGNGMTENSAVSVDVAGLGDAKAIAAGAQHVLAMRPGCPVWAWGNNGQGQLGNGTTSSSSTMVQSLLFNTFYFDGDGDGFGDEYITEQACIPSPSFVEKVDCDDYSSTTHPGATEECNGVDDNCDGVVDDGNPGGYLACATGMPGVCSAGTTACSNGRVLCVQNEVASTERCDGLDNDCDGESDENNPGGMQACSTGKLGVCAAGITYCTSSTIHCVQAVAASSEVCDGRDNDCNGLVDEGLLTQTWYRDADGDGYGNSGISMQNCRQPAGYVANALDCNDGNAAIRPGVAEVCDGLDNDCDAQVDEGVMTAFYRDADADTYGVTGSTTLACWQPSGYASRGDDCNDSNASIKPGATEVCDGKDNDCDGSKDEGVKTTFYWDADADGYGVTGTTTLACSKPTGYASRGGDCNDSNPGIRPGASFEPCGRIDWNCDGKTVACPVP</sequence>
<reference evidence="5 6" key="1">
    <citation type="submission" date="2019-08" db="EMBL/GenBank/DDBJ databases">
        <title>Archangium and Cystobacter genomes.</title>
        <authorList>
            <person name="Chen I.-C.K."/>
            <person name="Wielgoss S."/>
        </authorList>
    </citation>
    <scope>NUCLEOTIDE SEQUENCE [LARGE SCALE GENOMIC DNA]</scope>
    <source>
        <strain evidence="5 6">Cbm 6</strain>
    </source>
</reference>
<dbReference type="InterPro" id="IPR021655">
    <property type="entry name" value="Put_metal-bd"/>
</dbReference>
<evidence type="ECO:0000256" key="2">
    <source>
        <dbReference type="ARBA" id="ARBA00022737"/>
    </source>
</evidence>
<keyword evidence="2" id="KW-0677">Repeat</keyword>
<gene>
    <name evidence="5" type="ORF">F0U60_02545</name>
</gene>
<proteinExistence type="predicted"/>
<dbReference type="PRINTS" id="PR00633">
    <property type="entry name" value="RCCNDNSATION"/>
</dbReference>
<organism evidence="5 6">
    <name type="scientific">Archangium minus</name>
    <dbReference type="NCBI Taxonomy" id="83450"/>
    <lineage>
        <taxon>Bacteria</taxon>
        <taxon>Pseudomonadati</taxon>
        <taxon>Myxococcota</taxon>
        <taxon>Myxococcia</taxon>
        <taxon>Myxococcales</taxon>
        <taxon>Cystobacterineae</taxon>
        <taxon>Archangiaceae</taxon>
        <taxon>Archangium</taxon>
    </lineage>
</organism>
<evidence type="ECO:0000256" key="3">
    <source>
        <dbReference type="ARBA" id="ARBA00023157"/>
    </source>
</evidence>
<name>A0ABY9WHJ6_9BACT</name>
<protein>
    <submittedName>
        <fullName evidence="5">Sialidase</fullName>
    </submittedName>
</protein>
<dbReference type="EMBL" id="CP043494">
    <property type="protein sequence ID" value="WNG43098.1"/>
    <property type="molecule type" value="Genomic_DNA"/>
</dbReference>
<dbReference type="Pfam" id="PF11617">
    <property type="entry name" value="Cu-binding_MopE"/>
    <property type="match status" value="6"/>
</dbReference>
<dbReference type="PROSITE" id="PS50012">
    <property type="entry name" value="RCC1_3"/>
    <property type="match status" value="6"/>
</dbReference>
<accession>A0ABY9WHJ6</accession>
<dbReference type="Pfam" id="PF13540">
    <property type="entry name" value="RCC1_2"/>
    <property type="match status" value="2"/>
</dbReference>
<keyword evidence="1" id="KW-0344">Guanine-nucleotide releasing factor</keyword>
<dbReference type="InterPro" id="IPR009091">
    <property type="entry name" value="RCC1/BLIP-II"/>
</dbReference>
<feature type="domain" description="RCC1-like" evidence="4">
    <location>
        <begin position="165"/>
        <end position="419"/>
    </location>
</feature>
<dbReference type="PANTHER" id="PTHR45982:SF1">
    <property type="entry name" value="REGULATOR OF CHROMOSOME CONDENSATION"/>
    <property type="match status" value="1"/>
</dbReference>
<evidence type="ECO:0000313" key="5">
    <source>
        <dbReference type="EMBL" id="WNG43098.1"/>
    </source>
</evidence>
<dbReference type="Gene3D" id="2.130.10.30">
    <property type="entry name" value="Regulator of chromosome condensation 1/beta-lactamase-inhibitor protein II"/>
    <property type="match status" value="2"/>
</dbReference>
<dbReference type="PROSITE" id="PS50068">
    <property type="entry name" value="LDLRA_2"/>
    <property type="match status" value="1"/>
</dbReference>
<evidence type="ECO:0000313" key="6">
    <source>
        <dbReference type="Proteomes" id="UP001611383"/>
    </source>
</evidence>
<evidence type="ECO:0000259" key="4">
    <source>
        <dbReference type="Pfam" id="PF25390"/>
    </source>
</evidence>